<dbReference type="PROSITE" id="PS00141">
    <property type="entry name" value="ASP_PROTEASE"/>
    <property type="match status" value="1"/>
</dbReference>
<dbReference type="AlphaFoldDB" id="A0A7D9DDW3"/>
<feature type="compositionally biased region" description="Polar residues" evidence="1">
    <location>
        <begin position="262"/>
        <end position="285"/>
    </location>
</feature>
<organism evidence="2 3">
    <name type="scientific">Paramuricea clavata</name>
    <name type="common">Red gorgonian</name>
    <name type="synonym">Violescent sea-whip</name>
    <dbReference type="NCBI Taxonomy" id="317549"/>
    <lineage>
        <taxon>Eukaryota</taxon>
        <taxon>Metazoa</taxon>
        <taxon>Cnidaria</taxon>
        <taxon>Anthozoa</taxon>
        <taxon>Octocorallia</taxon>
        <taxon>Malacalcyonacea</taxon>
        <taxon>Plexauridae</taxon>
        <taxon>Paramuricea</taxon>
    </lineage>
</organism>
<dbReference type="InterPro" id="IPR021109">
    <property type="entry name" value="Peptidase_aspartic_dom_sf"/>
</dbReference>
<name>A0A7D9DDW3_PARCT</name>
<evidence type="ECO:0000313" key="3">
    <source>
        <dbReference type="Proteomes" id="UP001152795"/>
    </source>
</evidence>
<dbReference type="PANTHER" id="PTHR37984">
    <property type="entry name" value="PROTEIN CBG26694"/>
    <property type="match status" value="1"/>
</dbReference>
<dbReference type="GO" id="GO:0006508">
    <property type="term" value="P:proteolysis"/>
    <property type="evidence" value="ECO:0007669"/>
    <property type="project" value="InterPro"/>
</dbReference>
<proteinExistence type="predicted"/>
<dbReference type="SUPFAM" id="SSF50630">
    <property type="entry name" value="Acid proteases"/>
    <property type="match status" value="1"/>
</dbReference>
<evidence type="ECO:0000313" key="2">
    <source>
        <dbReference type="EMBL" id="CAB3982394.1"/>
    </source>
</evidence>
<feature type="region of interest" description="Disordered" evidence="1">
    <location>
        <begin position="262"/>
        <end position="297"/>
    </location>
</feature>
<evidence type="ECO:0000256" key="1">
    <source>
        <dbReference type="SAM" id="MobiDB-lite"/>
    </source>
</evidence>
<dbReference type="InterPro" id="IPR050951">
    <property type="entry name" value="Retrovirus_Pol_polyprotein"/>
</dbReference>
<dbReference type="CDD" id="cd00303">
    <property type="entry name" value="retropepsin_like"/>
    <property type="match status" value="1"/>
</dbReference>
<dbReference type="PANTHER" id="PTHR37984:SF11">
    <property type="entry name" value="INTEGRASE CATALYTIC DOMAIN-CONTAINING PROTEIN"/>
    <property type="match status" value="1"/>
</dbReference>
<dbReference type="InterPro" id="IPR001969">
    <property type="entry name" value="Aspartic_peptidase_AS"/>
</dbReference>
<sequence length="509" mass="58402">MAARVDLPSMPQFDPHVDYSSLATRWEEWLKRFHLYLRAGKITDKTQQRALLLYMAVPQVQTIFETLANTGGDDDFKTAVEKLTEYFMPKKNLEYEIYIFRQARQTTDETLDQYHTRLRKFATTCEFTDADREIKTQIIQSYVSTRLRRKALRDSTLTLSALLAEGRTLEVNEKQAKGIEKSLAAIKIDEKLPTEIDDSVNVIQHQQRQQPPYARRETVKRKCYYCGLDYPHKNNSCPAYGKECSFCHKMNHFAKVCKSSQNRDQNKFPHSSRQFNNSSINTANRQHTDDESNSSSEGEYIYTVNTSSVVASKDNLTAKLKISRTNFRALIDTGASINIIDEPTFQHLCKQKPIKIHRSKARIYAYAAQSPLPMLGVFEEIIESKTKMTSAKFHVAKGDNGNLLCSETAAELGLITLNIHNVNKDKPEVNTTTKVNTTVKVPNEFTPEAEATEFIQSLTNEYEDLFRGIGCLKNFELKLHIDPNVKPVAQPERRIPFHIREKVTHEWTS</sequence>
<dbReference type="Proteomes" id="UP001152795">
    <property type="component" value="Unassembled WGS sequence"/>
</dbReference>
<comment type="caution">
    <text evidence="2">The sequence shown here is derived from an EMBL/GenBank/DDBJ whole genome shotgun (WGS) entry which is preliminary data.</text>
</comment>
<keyword evidence="3" id="KW-1185">Reference proteome</keyword>
<dbReference type="GO" id="GO:0004190">
    <property type="term" value="F:aspartic-type endopeptidase activity"/>
    <property type="evidence" value="ECO:0007669"/>
    <property type="project" value="InterPro"/>
</dbReference>
<gene>
    <name evidence="2" type="ORF">PACLA_8A075315</name>
</gene>
<accession>A0A7D9DDW3</accession>
<dbReference type="EMBL" id="CACRXK020000495">
    <property type="protein sequence ID" value="CAB3982394.1"/>
    <property type="molecule type" value="Genomic_DNA"/>
</dbReference>
<protein>
    <submittedName>
        <fullName evidence="2">PREDICTED: uncharacterized protein K02A2.6-like</fullName>
    </submittedName>
</protein>
<dbReference type="Gene3D" id="2.40.70.10">
    <property type="entry name" value="Acid Proteases"/>
    <property type="match status" value="1"/>
</dbReference>
<dbReference type="Gene3D" id="4.10.60.10">
    <property type="entry name" value="Zinc finger, CCHC-type"/>
    <property type="match status" value="1"/>
</dbReference>
<dbReference type="OrthoDB" id="10068383at2759"/>
<reference evidence="2" key="1">
    <citation type="submission" date="2020-04" db="EMBL/GenBank/DDBJ databases">
        <authorList>
            <person name="Alioto T."/>
            <person name="Alioto T."/>
            <person name="Gomez Garrido J."/>
        </authorList>
    </citation>
    <scope>NUCLEOTIDE SEQUENCE</scope>
    <source>
        <strain evidence="2">A484AB</strain>
    </source>
</reference>